<evidence type="ECO:0000313" key="2">
    <source>
        <dbReference type="Proteomes" id="UP000191418"/>
    </source>
</evidence>
<reference evidence="1 2" key="1">
    <citation type="submission" date="2017-01" db="EMBL/GenBank/DDBJ databases">
        <title>Genome Sequencing of a Marine Spirillum, Oceanospirillum multiglobuliferum ATCC 33336, from Japan.</title>
        <authorList>
            <person name="Carney J.G."/>
            <person name="Trachtenberg A.M."/>
            <person name="Rheaume B.A."/>
            <person name="Linnane J.D."/>
            <person name="Pitts N.L."/>
            <person name="Mykles D.L."/>
            <person name="Maclea K.S."/>
        </authorList>
    </citation>
    <scope>NUCLEOTIDE SEQUENCE [LARGE SCALE GENOMIC DNA]</scope>
    <source>
        <strain evidence="1 2">ATCC 33336</strain>
    </source>
</reference>
<dbReference type="PANTHER" id="PTHR34319:SF7">
    <property type="entry name" value="HNH ENDONUCLEASE DOMAIN-CONTAINING PROTEIN"/>
    <property type="match status" value="1"/>
</dbReference>
<protein>
    <submittedName>
        <fullName evidence="1">Uncharacterized protein</fullName>
    </submittedName>
</protein>
<comment type="caution">
    <text evidence="1">The sequence shown here is derived from an EMBL/GenBank/DDBJ whole genome shotgun (WGS) entry which is preliminary data.</text>
</comment>
<sequence length="163" mass="18206">MARPGFVALTSSIQGLLSGPESQIGRSGLSQVLAFSHNVEMPLSTDTGVFGGQPMHRPVVFVKPIDAVSPQLYQALCERERLSSVLFFWTQFSTQGQIELLYEIELRQARVISLSPEMPDLRFGEHDALPYLEKVGLIYETINWRYGPSAESEYQTKAEVGKL</sequence>
<name>A0A1T4MU75_9GAMM</name>
<dbReference type="Proteomes" id="UP000191418">
    <property type="component" value="Unassembled WGS sequence"/>
</dbReference>
<keyword evidence="2" id="KW-1185">Reference proteome</keyword>
<dbReference type="PANTHER" id="PTHR34319">
    <property type="entry name" value="MAJOR EXPORTED PROTEIN"/>
    <property type="match status" value="1"/>
</dbReference>
<accession>A0A1T4MU75</accession>
<dbReference type="InterPro" id="IPR052947">
    <property type="entry name" value="T6SS_Hcp1_domain"/>
</dbReference>
<dbReference type="AlphaFoldDB" id="A0A1T4MU75"/>
<organism evidence="1 2">
    <name type="scientific">Oceanospirillum multiglobuliferum</name>
    <dbReference type="NCBI Taxonomy" id="64969"/>
    <lineage>
        <taxon>Bacteria</taxon>
        <taxon>Pseudomonadati</taxon>
        <taxon>Pseudomonadota</taxon>
        <taxon>Gammaproteobacteria</taxon>
        <taxon>Oceanospirillales</taxon>
        <taxon>Oceanospirillaceae</taxon>
        <taxon>Oceanospirillum</taxon>
    </lineage>
</organism>
<dbReference type="RefSeq" id="WP_078744510.1">
    <property type="nucleotide sequence ID" value="NZ_FUXG01000004.1"/>
</dbReference>
<dbReference type="NCBIfam" id="TIGR03344">
    <property type="entry name" value="VI_effect_Hcp1"/>
    <property type="match status" value="1"/>
</dbReference>
<dbReference type="EMBL" id="MTSM01000001">
    <property type="protein sequence ID" value="OPX56898.1"/>
    <property type="molecule type" value="Genomic_DNA"/>
</dbReference>
<dbReference type="Pfam" id="PF05638">
    <property type="entry name" value="T6SS_HCP"/>
    <property type="match status" value="1"/>
</dbReference>
<dbReference type="Gene3D" id="2.30.110.20">
    <property type="entry name" value="Hcp1-like"/>
    <property type="match status" value="1"/>
</dbReference>
<dbReference type="STRING" id="64969.SAMN02745127_00911"/>
<dbReference type="InterPro" id="IPR036624">
    <property type="entry name" value="Hcp1-lik_sf"/>
</dbReference>
<evidence type="ECO:0000313" key="1">
    <source>
        <dbReference type="EMBL" id="OPX56898.1"/>
    </source>
</evidence>
<dbReference type="InterPro" id="IPR008514">
    <property type="entry name" value="T6SS_Hcp"/>
</dbReference>
<gene>
    <name evidence="1" type="ORF">BTE48_00225</name>
</gene>
<proteinExistence type="predicted"/>
<dbReference type="SUPFAM" id="SSF141452">
    <property type="entry name" value="Hcp1-like"/>
    <property type="match status" value="1"/>
</dbReference>
<dbReference type="OrthoDB" id="5674026at2"/>